<protein>
    <submittedName>
        <fullName evidence="2">Uncharacterized protein</fullName>
    </submittedName>
</protein>
<accession>A0A4Z2G581</accession>
<name>A0A4Z2G581_9TELE</name>
<proteinExistence type="predicted"/>
<feature type="compositionally biased region" description="Basic and acidic residues" evidence="1">
    <location>
        <begin position="1"/>
        <end position="10"/>
    </location>
</feature>
<organism evidence="2 3">
    <name type="scientific">Liparis tanakae</name>
    <name type="common">Tanaka's snailfish</name>
    <dbReference type="NCBI Taxonomy" id="230148"/>
    <lineage>
        <taxon>Eukaryota</taxon>
        <taxon>Metazoa</taxon>
        <taxon>Chordata</taxon>
        <taxon>Craniata</taxon>
        <taxon>Vertebrata</taxon>
        <taxon>Euteleostomi</taxon>
        <taxon>Actinopterygii</taxon>
        <taxon>Neopterygii</taxon>
        <taxon>Teleostei</taxon>
        <taxon>Neoteleostei</taxon>
        <taxon>Acanthomorphata</taxon>
        <taxon>Eupercaria</taxon>
        <taxon>Perciformes</taxon>
        <taxon>Cottioidei</taxon>
        <taxon>Cottales</taxon>
        <taxon>Liparidae</taxon>
        <taxon>Liparis</taxon>
    </lineage>
</organism>
<dbReference type="AlphaFoldDB" id="A0A4Z2G581"/>
<gene>
    <name evidence="2" type="ORF">EYF80_041429</name>
</gene>
<dbReference type="EMBL" id="SRLO01000699">
    <property type="protein sequence ID" value="TNN48391.1"/>
    <property type="molecule type" value="Genomic_DNA"/>
</dbReference>
<evidence type="ECO:0000313" key="2">
    <source>
        <dbReference type="EMBL" id="TNN48391.1"/>
    </source>
</evidence>
<comment type="caution">
    <text evidence="2">The sequence shown here is derived from an EMBL/GenBank/DDBJ whole genome shotgun (WGS) entry which is preliminary data.</text>
</comment>
<evidence type="ECO:0000313" key="3">
    <source>
        <dbReference type="Proteomes" id="UP000314294"/>
    </source>
</evidence>
<reference evidence="2 3" key="1">
    <citation type="submission" date="2019-03" db="EMBL/GenBank/DDBJ databases">
        <title>First draft genome of Liparis tanakae, snailfish: a comprehensive survey of snailfish specific genes.</title>
        <authorList>
            <person name="Kim W."/>
            <person name="Song I."/>
            <person name="Jeong J.-H."/>
            <person name="Kim D."/>
            <person name="Kim S."/>
            <person name="Ryu S."/>
            <person name="Song J.Y."/>
            <person name="Lee S.K."/>
        </authorList>
    </citation>
    <scope>NUCLEOTIDE SEQUENCE [LARGE SCALE GENOMIC DNA]</scope>
    <source>
        <tissue evidence="2">Muscle</tissue>
    </source>
</reference>
<dbReference type="Proteomes" id="UP000314294">
    <property type="component" value="Unassembled WGS sequence"/>
</dbReference>
<sequence>MDPLERRESRQSQNQDSTERTVGFCEHYHLCPQGPPKSNTRMKAPCSTLTLAVPGPEHGRAGQMVAMEVARVVSLSHASPPDNGIAGVGLWHQAATQ</sequence>
<evidence type="ECO:0000256" key="1">
    <source>
        <dbReference type="SAM" id="MobiDB-lite"/>
    </source>
</evidence>
<keyword evidence="3" id="KW-1185">Reference proteome</keyword>
<feature type="region of interest" description="Disordered" evidence="1">
    <location>
        <begin position="1"/>
        <end position="21"/>
    </location>
</feature>